<proteinExistence type="predicted"/>
<dbReference type="Proteomes" id="UP000826725">
    <property type="component" value="Chromosome"/>
</dbReference>
<evidence type="ECO:0000313" key="3">
    <source>
        <dbReference type="Proteomes" id="UP000826725"/>
    </source>
</evidence>
<evidence type="ECO:0000313" key="2">
    <source>
        <dbReference type="EMBL" id="BCL61526.1"/>
    </source>
</evidence>
<dbReference type="EMBL" id="AP024086">
    <property type="protein sequence ID" value="BCL61526.1"/>
    <property type="molecule type" value="Genomic_DNA"/>
</dbReference>
<sequence>MLTTMWKKRADRSVVILLLLFSGLLFIPQSARTETLDELKATIQQMKANMELLQQKVAAMEKAQQEQKKSAPQTGDNGSSLILPKDTKVKIYGYAKLDAIYTDTDGGGKYAYSPKLFLSIPSRMRYLTTLFSCMHVRPGSALLPALPPTTECSKLKSKATFLVPVVRKRIPIPMV</sequence>
<protein>
    <submittedName>
        <fullName evidence="2">Uncharacterized protein</fullName>
    </submittedName>
</protein>
<gene>
    <name evidence="2" type="ORF">DGMP_22190</name>
</gene>
<organism evidence="2 3">
    <name type="scientific">Desulfomarina profundi</name>
    <dbReference type="NCBI Taxonomy" id="2772557"/>
    <lineage>
        <taxon>Bacteria</taxon>
        <taxon>Pseudomonadati</taxon>
        <taxon>Thermodesulfobacteriota</taxon>
        <taxon>Desulfobulbia</taxon>
        <taxon>Desulfobulbales</taxon>
        <taxon>Desulfobulbaceae</taxon>
        <taxon>Desulfomarina</taxon>
    </lineage>
</organism>
<name>A0A8D5FUD3_9BACT</name>
<dbReference type="AlphaFoldDB" id="A0A8D5FUD3"/>
<feature type="compositionally biased region" description="Polar residues" evidence="1">
    <location>
        <begin position="70"/>
        <end position="80"/>
    </location>
</feature>
<accession>A0A8D5FUD3</accession>
<dbReference type="KEGG" id="dbk:DGMP_22190"/>
<keyword evidence="3" id="KW-1185">Reference proteome</keyword>
<reference evidence="2" key="1">
    <citation type="submission" date="2020-09" db="EMBL/GenBank/DDBJ databases">
        <title>Desulfogranum mesoprofundum gen. nov., sp. nov., a novel mesophilic, sulfate-reducing chemolithoautotroph isolated from a deep-sea hydrothermal vent chimney in the Suiyo Seamount.</title>
        <authorList>
            <person name="Hashimoto Y."/>
            <person name="Nakagawa S."/>
        </authorList>
    </citation>
    <scope>NUCLEOTIDE SEQUENCE</scope>
    <source>
        <strain evidence="2">KT2</strain>
    </source>
</reference>
<feature type="region of interest" description="Disordered" evidence="1">
    <location>
        <begin position="61"/>
        <end position="81"/>
    </location>
</feature>
<evidence type="ECO:0000256" key="1">
    <source>
        <dbReference type="SAM" id="MobiDB-lite"/>
    </source>
</evidence>